<dbReference type="AlphaFoldDB" id="A0A6S7J4C1"/>
<sequence>MIVHHNQLKRFYETTGSQEEPVQSEQISEQLVANNGDVISCCYVVIQLKAGAMLSLLAMLSPGLQETVFALGTESGSALLGVLFSALGIRTTLLIYSLNSGVILVILLLYIRFSKRVDDYEKLPQDTDEE</sequence>
<gene>
    <name evidence="1" type="ORF">PACLA_8A069011</name>
</gene>
<name>A0A6S7J4C1_PARCT</name>
<dbReference type="InterPro" id="IPR036259">
    <property type="entry name" value="MFS_trans_sf"/>
</dbReference>
<protein>
    <submittedName>
        <fullName evidence="1">Uncharacterized protein</fullName>
    </submittedName>
</protein>
<proteinExistence type="predicted"/>
<evidence type="ECO:0000313" key="2">
    <source>
        <dbReference type="Proteomes" id="UP001152795"/>
    </source>
</evidence>
<accession>A0A6S7J4C1</accession>
<organism evidence="1 2">
    <name type="scientific">Paramuricea clavata</name>
    <name type="common">Red gorgonian</name>
    <name type="synonym">Violescent sea-whip</name>
    <dbReference type="NCBI Taxonomy" id="317549"/>
    <lineage>
        <taxon>Eukaryota</taxon>
        <taxon>Metazoa</taxon>
        <taxon>Cnidaria</taxon>
        <taxon>Anthozoa</taxon>
        <taxon>Octocorallia</taxon>
        <taxon>Malacalcyonacea</taxon>
        <taxon>Plexauridae</taxon>
        <taxon>Paramuricea</taxon>
    </lineage>
</organism>
<evidence type="ECO:0000313" key="1">
    <source>
        <dbReference type="EMBL" id="CAB4024741.1"/>
    </source>
</evidence>
<dbReference type="Proteomes" id="UP001152795">
    <property type="component" value="Unassembled WGS sequence"/>
</dbReference>
<comment type="caution">
    <text evidence="1">The sequence shown here is derived from an EMBL/GenBank/DDBJ whole genome shotgun (WGS) entry which is preliminary data.</text>
</comment>
<dbReference type="EMBL" id="CACRXK020013211">
    <property type="protein sequence ID" value="CAB4024741.1"/>
    <property type="molecule type" value="Genomic_DNA"/>
</dbReference>
<dbReference type="SUPFAM" id="SSF103473">
    <property type="entry name" value="MFS general substrate transporter"/>
    <property type="match status" value="1"/>
</dbReference>
<keyword evidence="2" id="KW-1185">Reference proteome</keyword>
<reference evidence="1" key="1">
    <citation type="submission" date="2020-04" db="EMBL/GenBank/DDBJ databases">
        <authorList>
            <person name="Alioto T."/>
            <person name="Alioto T."/>
            <person name="Gomez Garrido J."/>
        </authorList>
    </citation>
    <scope>NUCLEOTIDE SEQUENCE</scope>
    <source>
        <strain evidence="1">A484AB</strain>
    </source>
</reference>
<dbReference type="OrthoDB" id="10056177at2759"/>